<evidence type="ECO:0000256" key="1">
    <source>
        <dbReference type="SAM" id="MobiDB-lite"/>
    </source>
</evidence>
<feature type="compositionally biased region" description="Polar residues" evidence="1">
    <location>
        <begin position="129"/>
        <end position="138"/>
    </location>
</feature>
<dbReference type="AlphaFoldDB" id="A0A066XSM5"/>
<accession>A0A066XSM5</accession>
<sequence length="194" mass="21007">MGNDSPSLPDEPAPRADSSLSSLFGPDHPADQFYIPELRGDNETFPLMPCSCFSFNEPLAPIDPTALTWDPTTSTPLPSAGLLWNDGEQSTMNSPFEPYFSSQHDLGVDGLLSDPFRFTMPLFLSADSTTSSESQNKVETVPADSGSQGKRRRTRPAQQSKDFCPNCACSTCLSKGIEKKKKTGRKKGGGKPKV</sequence>
<proteinExistence type="predicted"/>
<reference evidence="3" key="1">
    <citation type="journal article" date="2014" name="Genome Announc.">
        <title>Draft genome sequence of Colletotrichum sublineola, a destructive pathogen of cultivated sorghum.</title>
        <authorList>
            <person name="Baroncelli R."/>
            <person name="Sanz-Martin J.M."/>
            <person name="Rech G.E."/>
            <person name="Sukno S.A."/>
            <person name="Thon M.R."/>
        </authorList>
    </citation>
    <scope>NUCLEOTIDE SEQUENCE [LARGE SCALE GENOMIC DNA]</scope>
    <source>
        <strain evidence="3">TX430BB</strain>
    </source>
</reference>
<gene>
    <name evidence="2" type="ORF">CSUB01_09610</name>
</gene>
<comment type="caution">
    <text evidence="2">The sequence shown here is derived from an EMBL/GenBank/DDBJ whole genome shotgun (WGS) entry which is preliminary data.</text>
</comment>
<evidence type="ECO:0000313" key="2">
    <source>
        <dbReference type="EMBL" id="KDN71877.1"/>
    </source>
</evidence>
<dbReference type="EMBL" id="JMSE01000105">
    <property type="protein sequence ID" value="KDN71877.1"/>
    <property type="molecule type" value="Genomic_DNA"/>
</dbReference>
<dbReference type="Proteomes" id="UP000027238">
    <property type="component" value="Unassembled WGS sequence"/>
</dbReference>
<feature type="region of interest" description="Disordered" evidence="1">
    <location>
        <begin position="1"/>
        <end position="28"/>
    </location>
</feature>
<name>A0A066XSM5_COLSU</name>
<feature type="region of interest" description="Disordered" evidence="1">
    <location>
        <begin position="129"/>
        <end position="170"/>
    </location>
</feature>
<dbReference type="OrthoDB" id="10660570at2759"/>
<protein>
    <submittedName>
        <fullName evidence="2">Uncharacterized protein</fullName>
    </submittedName>
</protein>
<evidence type="ECO:0000313" key="3">
    <source>
        <dbReference type="Proteomes" id="UP000027238"/>
    </source>
</evidence>
<keyword evidence="3" id="KW-1185">Reference proteome</keyword>
<organism evidence="2 3">
    <name type="scientific">Colletotrichum sublineola</name>
    <name type="common">Sorghum anthracnose fungus</name>
    <dbReference type="NCBI Taxonomy" id="1173701"/>
    <lineage>
        <taxon>Eukaryota</taxon>
        <taxon>Fungi</taxon>
        <taxon>Dikarya</taxon>
        <taxon>Ascomycota</taxon>
        <taxon>Pezizomycotina</taxon>
        <taxon>Sordariomycetes</taxon>
        <taxon>Hypocreomycetidae</taxon>
        <taxon>Glomerellales</taxon>
        <taxon>Glomerellaceae</taxon>
        <taxon>Colletotrichum</taxon>
        <taxon>Colletotrichum graminicola species complex</taxon>
    </lineage>
</organism>
<dbReference type="HOGENOM" id="CLU_1402338_0_0_1"/>